<feature type="compositionally biased region" description="Basic and acidic residues" evidence="1">
    <location>
        <begin position="595"/>
        <end position="607"/>
    </location>
</feature>
<dbReference type="AlphaFoldDB" id="A0AAF1BIW7"/>
<feature type="compositionally biased region" description="Polar residues" evidence="1">
    <location>
        <begin position="521"/>
        <end position="531"/>
    </location>
</feature>
<feature type="compositionally biased region" description="Low complexity" evidence="1">
    <location>
        <begin position="442"/>
        <end position="452"/>
    </location>
</feature>
<evidence type="ECO:0008006" key="4">
    <source>
        <dbReference type="Google" id="ProtNLM"/>
    </source>
</evidence>
<feature type="compositionally biased region" description="Basic and acidic residues" evidence="1">
    <location>
        <begin position="420"/>
        <end position="440"/>
    </location>
</feature>
<accession>A0AAF1BIW7</accession>
<feature type="compositionally biased region" description="Pro residues" evidence="1">
    <location>
        <begin position="294"/>
        <end position="312"/>
    </location>
</feature>
<feature type="compositionally biased region" description="Low complexity" evidence="1">
    <location>
        <begin position="409"/>
        <end position="419"/>
    </location>
</feature>
<evidence type="ECO:0000313" key="3">
    <source>
        <dbReference type="Proteomes" id="UP000827549"/>
    </source>
</evidence>
<feature type="compositionally biased region" description="Polar residues" evidence="1">
    <location>
        <begin position="131"/>
        <end position="140"/>
    </location>
</feature>
<gene>
    <name evidence="2" type="ORF">LOC62_02G002734</name>
</gene>
<dbReference type="GeneID" id="87805981"/>
<sequence length="683" mass="72955">MPLPGGTIPLTPSEPGAVPPPAFLVKFPEDTWNKLAAAANGGAEVSFTVDEDIGLSLNLPGQDPLYIDVAGTSVTELYQFAGPSLNPVGTAAARLQIPINAAAASKAVERVRQQNDALDRQRQERAERVTGRSQASTPTPRSAPVAAVQALAMARTQSGPAATTLPSALTPSNAVTERIPLKTKVVQFLALGPATMEEIVAKTNGEPADVERIAKVIATKPNGIWTLIAQQYAKIKIGDWNYTHDEKLKVIQLARKALDELNIPADAYEREDLARKERDALSAGASSSASSQPTTPPEPAPAPAAAAPPPKPKVQKQLSPPKRPDSRTETRADRHDSPAPSAGAKKPASKDKTERTKVGKQIAKMRTEMAAKRASSLPNSKPTDGVASPRLPSQNVGNHDVKDLDLDSDSSGSKPLAKVVKVEKAQKETSKQDKAPEKPKSKAAAAAEKPASQDNGAKRKRPEDDKRAPPLKRRGSKRDYTSSEDSDSEDDRRGRARTVKAVKPSASSTATKPASTNNSAKPVSTNSSNGKSKPPVNGNDKRRKSPSYTSSDDDEPSKTKKKARPSEPAPSTSPNDSSRALPKFKRKVPPAPLDLDGKSKGGDHKDSGVSSPNAKALQRRYDELYPKYEKLTAYLSNVYQAAERVREGSPVALTANEDVAAKVAQWEELHRDLEKIRRNLGGA</sequence>
<feature type="compositionally biased region" description="Basic and acidic residues" evidence="1">
    <location>
        <begin position="112"/>
        <end position="130"/>
    </location>
</feature>
<keyword evidence="3" id="KW-1185">Reference proteome</keyword>
<name>A0AAF1BIW7_9TREE</name>
<reference evidence="2" key="1">
    <citation type="submission" date="2023-10" db="EMBL/GenBank/DDBJ databases">
        <authorList>
            <person name="Noh H."/>
        </authorList>
    </citation>
    <scope>NUCLEOTIDE SEQUENCE</scope>
    <source>
        <strain evidence="2">DUCC4014</strain>
    </source>
</reference>
<dbReference type="SUPFAM" id="SSF46785">
    <property type="entry name" value="Winged helix' DNA-binding domain"/>
    <property type="match status" value="1"/>
</dbReference>
<feature type="compositionally biased region" description="Polar residues" evidence="1">
    <location>
        <begin position="569"/>
        <end position="578"/>
    </location>
</feature>
<feature type="compositionally biased region" description="Low complexity" evidence="1">
    <location>
        <begin position="281"/>
        <end position="293"/>
    </location>
</feature>
<evidence type="ECO:0000256" key="1">
    <source>
        <dbReference type="SAM" id="MobiDB-lite"/>
    </source>
</evidence>
<feature type="compositionally biased region" description="Low complexity" evidence="1">
    <location>
        <begin position="503"/>
        <end position="520"/>
    </location>
</feature>
<organism evidence="2 3">
    <name type="scientific">Vanrija pseudolonga</name>
    <dbReference type="NCBI Taxonomy" id="143232"/>
    <lineage>
        <taxon>Eukaryota</taxon>
        <taxon>Fungi</taxon>
        <taxon>Dikarya</taxon>
        <taxon>Basidiomycota</taxon>
        <taxon>Agaricomycotina</taxon>
        <taxon>Tremellomycetes</taxon>
        <taxon>Trichosporonales</taxon>
        <taxon>Trichosporonaceae</taxon>
        <taxon>Vanrija</taxon>
    </lineage>
</organism>
<feature type="region of interest" description="Disordered" evidence="1">
    <location>
        <begin position="275"/>
        <end position="617"/>
    </location>
</feature>
<dbReference type="RefSeq" id="XP_062625232.1">
    <property type="nucleotide sequence ID" value="XM_062769248.1"/>
</dbReference>
<feature type="compositionally biased region" description="Basic and acidic residues" evidence="1">
    <location>
        <begin position="322"/>
        <end position="337"/>
    </location>
</feature>
<dbReference type="Proteomes" id="UP000827549">
    <property type="component" value="Chromosome 2"/>
</dbReference>
<protein>
    <recommendedName>
        <fullName evidence="4">E3 ubiquitin-protein ligase</fullName>
    </recommendedName>
</protein>
<evidence type="ECO:0000313" key="2">
    <source>
        <dbReference type="EMBL" id="WOO79200.1"/>
    </source>
</evidence>
<proteinExistence type="predicted"/>
<feature type="region of interest" description="Disordered" evidence="1">
    <location>
        <begin position="112"/>
        <end position="143"/>
    </location>
</feature>
<feature type="compositionally biased region" description="Basic and acidic residues" evidence="1">
    <location>
        <begin position="348"/>
        <end position="357"/>
    </location>
</feature>
<dbReference type="EMBL" id="CP086715">
    <property type="protein sequence ID" value="WOO79200.1"/>
    <property type="molecule type" value="Genomic_DNA"/>
</dbReference>
<dbReference type="InterPro" id="IPR036390">
    <property type="entry name" value="WH_DNA-bd_sf"/>
</dbReference>